<dbReference type="EMBL" id="LR031879">
    <property type="protein sequence ID" value="VDD54113.1"/>
    <property type="molecule type" value="Genomic_DNA"/>
</dbReference>
<organism evidence="1">
    <name type="scientific">Brassica oleracea</name>
    <name type="common">Wild cabbage</name>
    <dbReference type="NCBI Taxonomy" id="3712"/>
    <lineage>
        <taxon>Eukaryota</taxon>
        <taxon>Viridiplantae</taxon>
        <taxon>Streptophyta</taxon>
        <taxon>Embryophyta</taxon>
        <taxon>Tracheophyta</taxon>
        <taxon>Spermatophyta</taxon>
        <taxon>Magnoliopsida</taxon>
        <taxon>eudicotyledons</taxon>
        <taxon>Gunneridae</taxon>
        <taxon>Pentapetalae</taxon>
        <taxon>rosids</taxon>
        <taxon>malvids</taxon>
        <taxon>Brassicales</taxon>
        <taxon>Brassicaceae</taxon>
        <taxon>Brassiceae</taxon>
        <taxon>Brassica</taxon>
    </lineage>
</organism>
<evidence type="ECO:0000313" key="1">
    <source>
        <dbReference type="EMBL" id="VDD54113.1"/>
    </source>
</evidence>
<accession>A0A3P6F8N8</accession>
<protein>
    <submittedName>
        <fullName evidence="1">Uncharacterized protein</fullName>
    </submittedName>
</protein>
<gene>
    <name evidence="1" type="ORF">BOLC8T47342H</name>
</gene>
<proteinExistence type="predicted"/>
<reference evidence="1" key="1">
    <citation type="submission" date="2018-11" db="EMBL/GenBank/DDBJ databases">
        <authorList>
            <consortium name="Genoscope - CEA"/>
            <person name="William W."/>
        </authorList>
    </citation>
    <scope>NUCLEOTIDE SEQUENCE</scope>
</reference>
<dbReference type="AlphaFoldDB" id="A0A3P6F8N8"/>
<name>A0A3P6F8N8_BRAOL</name>
<sequence>MDAFINLPRQRYQNNPQYFRSERMCFLDHVFSRQ</sequence>